<keyword evidence="2" id="KW-1185">Reference proteome</keyword>
<reference evidence="1 2" key="1">
    <citation type="submission" date="2020-10" db="EMBL/GenBank/DDBJ databases">
        <title>Genome Sequencing of Rodentibacter spp. strain DSM111151.</title>
        <authorList>
            <person name="Benga L."/>
            <person name="Lautwein T."/>
        </authorList>
    </citation>
    <scope>NUCLEOTIDE SEQUENCE [LARGE SCALE GENOMIC DNA]</scope>
    <source>
        <strain evidence="1 2">DSM 111151</strain>
    </source>
</reference>
<evidence type="ECO:0000313" key="1">
    <source>
        <dbReference type="EMBL" id="QPB41736.1"/>
    </source>
</evidence>
<proteinExistence type="predicted"/>
<sequence length="73" mass="8146">MKITQDVGDYAKSLERQAGLAQMAEKFNQAGGEIYQSEGIIIVEGVRLAITYPNYNDSYKMMLFKNPLIQGGK</sequence>
<dbReference type="RefSeq" id="WP_194811331.1">
    <property type="nucleotide sequence ID" value="NZ_CP063056.1"/>
</dbReference>
<dbReference type="EMBL" id="CP063056">
    <property type="protein sequence ID" value="QPB41736.1"/>
    <property type="molecule type" value="Genomic_DNA"/>
</dbReference>
<gene>
    <name evidence="1" type="ORF">IHV77_07245</name>
</gene>
<name>A0ABX6V0A1_9PAST</name>
<protein>
    <submittedName>
        <fullName evidence="1">Uncharacterized protein</fullName>
    </submittedName>
</protein>
<dbReference type="Proteomes" id="UP000663069">
    <property type="component" value="Chromosome"/>
</dbReference>
<accession>A0ABX6V0A1</accession>
<evidence type="ECO:0000313" key="2">
    <source>
        <dbReference type="Proteomes" id="UP000663069"/>
    </source>
</evidence>
<organism evidence="1 2">
    <name type="scientific">Rodentibacter haemolyticus</name>
    <dbReference type="NCBI Taxonomy" id="2778911"/>
    <lineage>
        <taxon>Bacteria</taxon>
        <taxon>Pseudomonadati</taxon>
        <taxon>Pseudomonadota</taxon>
        <taxon>Gammaproteobacteria</taxon>
        <taxon>Pasteurellales</taxon>
        <taxon>Pasteurellaceae</taxon>
        <taxon>Rodentibacter</taxon>
    </lineage>
</organism>